<sequence length="113" mass="12026">MPLWGATDGDESQPKWLTDAEKLKVFATTKGWMLEAGATESGNDNTAADPECLVAIGDLSESTGLNTADILTIDWNSTTADKSEGFTLGVTVRWNEAVDVNSTGGTPYVRITN</sequence>
<accession>A0A382ZBM6</accession>
<protein>
    <submittedName>
        <fullName evidence="1">Uncharacterized protein</fullName>
    </submittedName>
</protein>
<dbReference type="AlphaFoldDB" id="A0A382ZBM6"/>
<dbReference type="EMBL" id="UINC01182604">
    <property type="protein sequence ID" value="SVD92911.1"/>
    <property type="molecule type" value="Genomic_DNA"/>
</dbReference>
<name>A0A382ZBM6_9ZZZZ</name>
<organism evidence="1">
    <name type="scientific">marine metagenome</name>
    <dbReference type="NCBI Taxonomy" id="408172"/>
    <lineage>
        <taxon>unclassified sequences</taxon>
        <taxon>metagenomes</taxon>
        <taxon>ecological metagenomes</taxon>
    </lineage>
</organism>
<gene>
    <name evidence="1" type="ORF">METZ01_LOCUS445765</name>
</gene>
<reference evidence="1" key="1">
    <citation type="submission" date="2018-05" db="EMBL/GenBank/DDBJ databases">
        <authorList>
            <person name="Lanie J.A."/>
            <person name="Ng W.-L."/>
            <person name="Kazmierczak K.M."/>
            <person name="Andrzejewski T.M."/>
            <person name="Davidsen T.M."/>
            <person name="Wayne K.J."/>
            <person name="Tettelin H."/>
            <person name="Glass J.I."/>
            <person name="Rusch D."/>
            <person name="Podicherti R."/>
            <person name="Tsui H.-C.T."/>
            <person name="Winkler M.E."/>
        </authorList>
    </citation>
    <scope>NUCLEOTIDE SEQUENCE</scope>
</reference>
<evidence type="ECO:0000313" key="1">
    <source>
        <dbReference type="EMBL" id="SVD92911.1"/>
    </source>
</evidence>
<feature type="non-terminal residue" evidence="1">
    <location>
        <position position="113"/>
    </location>
</feature>
<proteinExistence type="predicted"/>